<gene>
    <name evidence="9" type="ORF">METZ01_LOCUS28460</name>
</gene>
<evidence type="ECO:0000256" key="3">
    <source>
        <dbReference type="ARBA" id="ARBA00022679"/>
    </source>
</evidence>
<dbReference type="GO" id="GO:0016301">
    <property type="term" value="F:kinase activity"/>
    <property type="evidence" value="ECO:0007669"/>
    <property type="project" value="UniProtKB-KW"/>
</dbReference>
<evidence type="ECO:0000313" key="9">
    <source>
        <dbReference type="EMBL" id="SUZ75606.1"/>
    </source>
</evidence>
<dbReference type="GO" id="GO:0005524">
    <property type="term" value="F:ATP binding"/>
    <property type="evidence" value="ECO:0007669"/>
    <property type="project" value="UniProtKB-KW"/>
</dbReference>
<dbReference type="GO" id="GO:0046656">
    <property type="term" value="P:folic acid biosynthetic process"/>
    <property type="evidence" value="ECO:0007669"/>
    <property type="project" value="UniProtKB-KW"/>
</dbReference>
<organism evidence="9">
    <name type="scientific">marine metagenome</name>
    <dbReference type="NCBI Taxonomy" id="408172"/>
    <lineage>
        <taxon>unclassified sequences</taxon>
        <taxon>metagenomes</taxon>
        <taxon>ecological metagenomes</taxon>
    </lineage>
</organism>
<dbReference type="NCBIfam" id="TIGR01498">
    <property type="entry name" value="folK"/>
    <property type="match status" value="1"/>
</dbReference>
<dbReference type="Gene3D" id="3.30.70.560">
    <property type="entry name" value="7,8-Dihydro-6-hydroxymethylpterin-pyrophosphokinase HPPK"/>
    <property type="match status" value="1"/>
</dbReference>
<dbReference type="AlphaFoldDB" id="A0A381Q8F6"/>
<dbReference type="PANTHER" id="PTHR43071">
    <property type="entry name" value="2-AMINO-4-HYDROXY-6-HYDROXYMETHYLDIHYDROPTERIDINE PYROPHOSPHOKINASE"/>
    <property type="match status" value="1"/>
</dbReference>
<accession>A0A381Q8F6</accession>
<keyword evidence="7" id="KW-0289">Folate biosynthesis</keyword>
<dbReference type="GO" id="GO:0046654">
    <property type="term" value="P:tetrahydrofolate biosynthetic process"/>
    <property type="evidence" value="ECO:0007669"/>
    <property type="project" value="UniProtKB-UniPathway"/>
</dbReference>
<dbReference type="CDD" id="cd00483">
    <property type="entry name" value="HPPK"/>
    <property type="match status" value="1"/>
</dbReference>
<evidence type="ECO:0000256" key="5">
    <source>
        <dbReference type="ARBA" id="ARBA00022777"/>
    </source>
</evidence>
<keyword evidence="4" id="KW-0547">Nucleotide-binding</keyword>
<evidence type="ECO:0000259" key="8">
    <source>
        <dbReference type="Pfam" id="PF01288"/>
    </source>
</evidence>
<evidence type="ECO:0000256" key="1">
    <source>
        <dbReference type="ARBA" id="ARBA00005051"/>
    </source>
</evidence>
<dbReference type="GO" id="GO:0003848">
    <property type="term" value="F:2-amino-4-hydroxy-6-hydroxymethyldihydropteridine diphosphokinase activity"/>
    <property type="evidence" value="ECO:0007669"/>
    <property type="project" value="UniProtKB-EC"/>
</dbReference>
<reference evidence="9" key="1">
    <citation type="submission" date="2018-05" db="EMBL/GenBank/DDBJ databases">
        <authorList>
            <person name="Lanie J.A."/>
            <person name="Ng W.-L."/>
            <person name="Kazmierczak K.M."/>
            <person name="Andrzejewski T.M."/>
            <person name="Davidsen T.M."/>
            <person name="Wayne K.J."/>
            <person name="Tettelin H."/>
            <person name="Glass J.I."/>
            <person name="Rusch D."/>
            <person name="Podicherti R."/>
            <person name="Tsui H.-C.T."/>
            <person name="Winkler M.E."/>
        </authorList>
    </citation>
    <scope>NUCLEOTIDE SEQUENCE</scope>
</reference>
<evidence type="ECO:0000256" key="7">
    <source>
        <dbReference type="ARBA" id="ARBA00022909"/>
    </source>
</evidence>
<feature type="domain" description="7,8-dihydro-6-hydroxymethylpterin-pyrophosphokinase" evidence="8">
    <location>
        <begin position="9"/>
        <end position="134"/>
    </location>
</feature>
<dbReference type="InterPro" id="IPR035907">
    <property type="entry name" value="Hppk_sf"/>
</dbReference>
<dbReference type="Pfam" id="PF01288">
    <property type="entry name" value="HPPK"/>
    <property type="match status" value="1"/>
</dbReference>
<keyword evidence="5" id="KW-0418">Kinase</keyword>
<name>A0A381Q8F6_9ZZZZ</name>
<evidence type="ECO:0000256" key="2">
    <source>
        <dbReference type="ARBA" id="ARBA00013253"/>
    </source>
</evidence>
<evidence type="ECO:0000256" key="6">
    <source>
        <dbReference type="ARBA" id="ARBA00022840"/>
    </source>
</evidence>
<keyword evidence="3" id="KW-0808">Transferase</keyword>
<dbReference type="UniPathway" id="UPA00077">
    <property type="reaction ID" value="UER00155"/>
</dbReference>
<evidence type="ECO:0000256" key="4">
    <source>
        <dbReference type="ARBA" id="ARBA00022741"/>
    </source>
</evidence>
<comment type="pathway">
    <text evidence="1">Cofactor biosynthesis; tetrahydrofolate biosynthesis; 2-amino-4-hydroxy-6-hydroxymethyl-7,8-dihydropteridine diphosphate from 7,8-dihydroneopterin triphosphate: step 4/4.</text>
</comment>
<dbReference type="PANTHER" id="PTHR43071:SF1">
    <property type="entry name" value="2-AMINO-4-HYDROXY-6-HYDROXYMETHYLDIHYDROPTERIDINE PYROPHOSPHOKINASE"/>
    <property type="match status" value="1"/>
</dbReference>
<dbReference type="EC" id="2.7.6.3" evidence="2"/>
<keyword evidence="6" id="KW-0067">ATP-binding</keyword>
<dbReference type="EMBL" id="UINC01001251">
    <property type="protein sequence ID" value="SUZ75606.1"/>
    <property type="molecule type" value="Genomic_DNA"/>
</dbReference>
<protein>
    <recommendedName>
        <fullName evidence="2">2-amino-4-hydroxy-6-hydroxymethyldihydropteridine diphosphokinase</fullName>
        <ecNumber evidence="2">2.7.6.3</ecNumber>
    </recommendedName>
</protein>
<proteinExistence type="predicted"/>
<sequence length="158" mass="17230">MSEQRRIAIALGSNLGDRLSYLHRAVDSLDQLLGDLVVSKFIETFPVGVRPQPTFLNGAVVGVSHDAPNTLLKALLAIESQYGRTRPFPGSPRTLDLDLILVGSLVVSQPGLELPHPRFRDRLFVLDPLAEIAPDLVDPTTGLSMATLLSTAKIKKRR</sequence>
<dbReference type="InterPro" id="IPR000550">
    <property type="entry name" value="Hppk"/>
</dbReference>
<dbReference type="SUPFAM" id="SSF55083">
    <property type="entry name" value="6-hydroxymethyl-7,8-dihydropterin pyrophosphokinase, HPPK"/>
    <property type="match status" value="1"/>
</dbReference>